<dbReference type="Pfam" id="PF01047">
    <property type="entry name" value="MarR"/>
    <property type="match status" value="1"/>
</dbReference>
<dbReference type="InterPro" id="IPR000835">
    <property type="entry name" value="HTH_MarR-typ"/>
</dbReference>
<dbReference type="InterPro" id="IPR036390">
    <property type="entry name" value="WH_DNA-bd_sf"/>
</dbReference>
<dbReference type="AlphaFoldDB" id="A0A399G8N1"/>
<dbReference type="PRINTS" id="PR00598">
    <property type="entry name" value="HTHMARR"/>
</dbReference>
<dbReference type="RefSeq" id="WP_068692349.1">
    <property type="nucleotide sequence ID" value="NZ_CP063196.1"/>
</dbReference>
<dbReference type="InterPro" id="IPR023187">
    <property type="entry name" value="Tscrpt_reg_MarR-type_CS"/>
</dbReference>
<dbReference type="GO" id="GO:0006950">
    <property type="term" value="P:response to stress"/>
    <property type="evidence" value="ECO:0007669"/>
    <property type="project" value="TreeGrafter"/>
</dbReference>
<gene>
    <name evidence="4" type="ORF">NI17_014820</name>
</gene>
<dbReference type="PANTHER" id="PTHR33164">
    <property type="entry name" value="TRANSCRIPTIONAL REGULATOR, MARR FAMILY"/>
    <property type="match status" value="1"/>
</dbReference>
<dbReference type="PROSITE" id="PS01117">
    <property type="entry name" value="HTH_MARR_1"/>
    <property type="match status" value="1"/>
</dbReference>
<protein>
    <submittedName>
        <fullName evidence="4">MarR family transcriptional regulator</fullName>
    </submittedName>
</protein>
<evidence type="ECO:0000256" key="1">
    <source>
        <dbReference type="ARBA" id="ARBA00023015"/>
    </source>
</evidence>
<dbReference type="GO" id="GO:0003677">
    <property type="term" value="F:DNA binding"/>
    <property type="evidence" value="ECO:0007669"/>
    <property type="project" value="UniProtKB-KW"/>
</dbReference>
<dbReference type="SUPFAM" id="SSF46785">
    <property type="entry name" value="Winged helix' DNA-binding domain"/>
    <property type="match status" value="1"/>
</dbReference>
<dbReference type="KEGG" id="thao:NI17_014820"/>
<evidence type="ECO:0000313" key="5">
    <source>
        <dbReference type="Proteomes" id="UP000265719"/>
    </source>
</evidence>
<dbReference type="EMBL" id="CP063196">
    <property type="protein sequence ID" value="UOE18117.1"/>
    <property type="molecule type" value="Genomic_DNA"/>
</dbReference>
<dbReference type="GO" id="GO:0003700">
    <property type="term" value="F:DNA-binding transcription factor activity"/>
    <property type="evidence" value="ECO:0007669"/>
    <property type="project" value="InterPro"/>
</dbReference>
<dbReference type="OrthoDB" id="3296622at2"/>
<keyword evidence="2" id="KW-0238">DNA-binding</keyword>
<name>A0A399G8N1_9ACTN</name>
<evidence type="ECO:0000256" key="3">
    <source>
        <dbReference type="ARBA" id="ARBA00023163"/>
    </source>
</evidence>
<dbReference type="InterPro" id="IPR039422">
    <property type="entry name" value="MarR/SlyA-like"/>
</dbReference>
<keyword evidence="3" id="KW-0804">Transcription</keyword>
<dbReference type="PANTHER" id="PTHR33164:SF101">
    <property type="entry name" value="TRANSCRIPTIONAL REPRESSOR MPRA"/>
    <property type="match status" value="1"/>
</dbReference>
<reference evidence="4" key="1">
    <citation type="submission" date="2020-10" db="EMBL/GenBank/DDBJ databases">
        <title>De novo genome project of the cellulose decomposer Thermobifida halotolerans type strain.</title>
        <authorList>
            <person name="Nagy I."/>
            <person name="Horvath B."/>
            <person name="Kukolya J."/>
            <person name="Nagy I."/>
            <person name="Orsini M."/>
        </authorList>
    </citation>
    <scope>NUCLEOTIDE SEQUENCE</scope>
    <source>
        <strain evidence="4">DSM 44931</strain>
    </source>
</reference>
<proteinExistence type="predicted"/>
<dbReference type="Gene3D" id="1.10.10.10">
    <property type="entry name" value="Winged helix-like DNA-binding domain superfamily/Winged helix DNA-binding domain"/>
    <property type="match status" value="1"/>
</dbReference>
<dbReference type="SMART" id="SM00347">
    <property type="entry name" value="HTH_MARR"/>
    <property type="match status" value="1"/>
</dbReference>
<dbReference type="PROSITE" id="PS50995">
    <property type="entry name" value="HTH_MARR_2"/>
    <property type="match status" value="1"/>
</dbReference>
<keyword evidence="5" id="KW-1185">Reference proteome</keyword>
<dbReference type="InterPro" id="IPR036388">
    <property type="entry name" value="WH-like_DNA-bd_sf"/>
</dbReference>
<organism evidence="4 5">
    <name type="scientific">Thermobifida halotolerans</name>
    <dbReference type="NCBI Taxonomy" id="483545"/>
    <lineage>
        <taxon>Bacteria</taxon>
        <taxon>Bacillati</taxon>
        <taxon>Actinomycetota</taxon>
        <taxon>Actinomycetes</taxon>
        <taxon>Streptosporangiales</taxon>
        <taxon>Nocardiopsidaceae</taxon>
        <taxon>Thermobifida</taxon>
    </lineage>
</organism>
<keyword evidence="1" id="KW-0805">Transcription regulation</keyword>
<evidence type="ECO:0000256" key="2">
    <source>
        <dbReference type="ARBA" id="ARBA00023125"/>
    </source>
</evidence>
<dbReference type="Proteomes" id="UP000265719">
    <property type="component" value="Chromosome"/>
</dbReference>
<sequence length="170" mass="19158">MGNPLNLAFDPIERAHDNWTDRWGRSPAMAAVTSVMRAQQLLIAQLDATLKPYALTFARYEALVLLSFSSSGALPLGKIGERLMVHPTSVTNTIDRLERQGFVRRRPNPSDGRGTLAEITDSGREVMERATRDLLDMKFGLSCYTDEELWQIHSLFKKLRVDYGDFPAES</sequence>
<evidence type="ECO:0000313" key="4">
    <source>
        <dbReference type="EMBL" id="UOE18117.1"/>
    </source>
</evidence>
<accession>A0A399G8N1</accession>